<dbReference type="Proteomes" id="UP000807115">
    <property type="component" value="Chromosome 8"/>
</dbReference>
<evidence type="ECO:0000313" key="1">
    <source>
        <dbReference type="EMBL" id="KAG0520937.1"/>
    </source>
</evidence>
<accession>A0A921QFL8</accession>
<gene>
    <name evidence="1" type="ORF">BDA96_08G117800</name>
</gene>
<comment type="caution">
    <text evidence="1">The sequence shown here is derived from an EMBL/GenBank/DDBJ whole genome shotgun (WGS) entry which is preliminary data.</text>
</comment>
<dbReference type="EMBL" id="CM027687">
    <property type="protein sequence ID" value="KAG0520937.1"/>
    <property type="molecule type" value="Genomic_DNA"/>
</dbReference>
<organism evidence="1 2">
    <name type="scientific">Sorghum bicolor</name>
    <name type="common">Sorghum</name>
    <name type="synonym">Sorghum vulgare</name>
    <dbReference type="NCBI Taxonomy" id="4558"/>
    <lineage>
        <taxon>Eukaryota</taxon>
        <taxon>Viridiplantae</taxon>
        <taxon>Streptophyta</taxon>
        <taxon>Embryophyta</taxon>
        <taxon>Tracheophyta</taxon>
        <taxon>Spermatophyta</taxon>
        <taxon>Magnoliopsida</taxon>
        <taxon>Liliopsida</taxon>
        <taxon>Poales</taxon>
        <taxon>Poaceae</taxon>
        <taxon>PACMAD clade</taxon>
        <taxon>Panicoideae</taxon>
        <taxon>Andropogonodae</taxon>
        <taxon>Andropogoneae</taxon>
        <taxon>Sorghinae</taxon>
        <taxon>Sorghum</taxon>
    </lineage>
</organism>
<protein>
    <submittedName>
        <fullName evidence="1">Uncharacterized protein</fullName>
    </submittedName>
</protein>
<proteinExistence type="predicted"/>
<reference evidence="1" key="2">
    <citation type="submission" date="2020-10" db="EMBL/GenBank/DDBJ databases">
        <authorList>
            <person name="Cooper E.A."/>
            <person name="Brenton Z.W."/>
            <person name="Flinn B.S."/>
            <person name="Jenkins J."/>
            <person name="Shu S."/>
            <person name="Flowers D."/>
            <person name="Luo F."/>
            <person name="Wang Y."/>
            <person name="Xia P."/>
            <person name="Barry K."/>
            <person name="Daum C."/>
            <person name="Lipzen A."/>
            <person name="Yoshinaga Y."/>
            <person name="Schmutz J."/>
            <person name="Saski C."/>
            <person name="Vermerris W."/>
            <person name="Kresovich S."/>
        </authorList>
    </citation>
    <scope>NUCLEOTIDE SEQUENCE</scope>
</reference>
<evidence type="ECO:0000313" key="2">
    <source>
        <dbReference type="Proteomes" id="UP000807115"/>
    </source>
</evidence>
<dbReference type="AlphaFoldDB" id="A0A921QFL8"/>
<sequence length="61" mass="6943">MSSMTCDHEGEWRQWLKLYRSMKLMIFDLTKMISPKGHTDACSLVIISLISPRALSTVGDL</sequence>
<name>A0A921QFL8_SORBI</name>
<reference evidence="1" key="1">
    <citation type="journal article" date="2019" name="BMC Genomics">
        <title>A new reference genome for Sorghum bicolor reveals high levels of sequence similarity between sweet and grain genotypes: implications for the genetics of sugar metabolism.</title>
        <authorList>
            <person name="Cooper E.A."/>
            <person name="Brenton Z.W."/>
            <person name="Flinn B.S."/>
            <person name="Jenkins J."/>
            <person name="Shu S."/>
            <person name="Flowers D."/>
            <person name="Luo F."/>
            <person name="Wang Y."/>
            <person name="Xia P."/>
            <person name="Barry K."/>
            <person name="Daum C."/>
            <person name="Lipzen A."/>
            <person name="Yoshinaga Y."/>
            <person name="Schmutz J."/>
            <person name="Saski C."/>
            <person name="Vermerris W."/>
            <person name="Kresovich S."/>
        </authorList>
    </citation>
    <scope>NUCLEOTIDE SEQUENCE</scope>
</reference>